<dbReference type="PIRSF" id="PIRSF009320">
    <property type="entry name" value="Nuc_binding_HP_1000"/>
    <property type="match status" value="1"/>
</dbReference>
<sequence>MLRNTYAVINQKGGVGKTTTTISLAAAAAKMKKKVLLVDLDPQANATTGCMETSDRSIKEAFDNHASFTDCIQRTSEGFDILASSYDLTASEISLMSSSLKEQTLLSGLKSLPTQYDMILIDCSPSLNILTMNALVAASNVLIPIQCEYYALEGLTKLLQTIESTRRSLGLATHSLLLLRTMYDGRNRLAIDVSSELTEHFGSALLNTVIPRNIRLAEAPSYGKSIFSYDPRCHGAMAYLALMAEMLKRAKQLEATT</sequence>
<gene>
    <name evidence="2" type="ORF">MKS91_03050</name>
</gene>
<name>A0ABT1L594_9GAMM</name>
<dbReference type="RefSeq" id="WP_258569370.1">
    <property type="nucleotide sequence ID" value="NZ_JAKUDN010000002.1"/>
</dbReference>
<proteinExistence type="predicted"/>
<dbReference type="Pfam" id="PF13614">
    <property type="entry name" value="AAA_31"/>
    <property type="match status" value="1"/>
</dbReference>
<keyword evidence="3" id="KW-1185">Reference proteome</keyword>
<dbReference type="InterPro" id="IPR025669">
    <property type="entry name" value="AAA_dom"/>
</dbReference>
<dbReference type="Gene3D" id="3.40.50.300">
    <property type="entry name" value="P-loop containing nucleotide triphosphate hydrolases"/>
    <property type="match status" value="1"/>
</dbReference>
<dbReference type="PANTHER" id="PTHR13696:SF52">
    <property type="entry name" value="PARA FAMILY PROTEIN CT_582"/>
    <property type="match status" value="1"/>
</dbReference>
<dbReference type="PANTHER" id="PTHR13696">
    <property type="entry name" value="P-LOOP CONTAINING NUCLEOSIDE TRIPHOSPHATE HYDROLASE"/>
    <property type="match status" value="1"/>
</dbReference>
<evidence type="ECO:0000313" key="2">
    <source>
        <dbReference type="EMBL" id="MCP8352264.1"/>
    </source>
</evidence>
<dbReference type="CDD" id="cd02042">
    <property type="entry name" value="ParAB_family"/>
    <property type="match status" value="1"/>
</dbReference>
<comment type="caution">
    <text evidence="2">The sequence shown here is derived from an EMBL/GenBank/DDBJ whole genome shotgun (WGS) entry which is preliminary data.</text>
</comment>
<dbReference type="Proteomes" id="UP001320768">
    <property type="component" value="Unassembled WGS sequence"/>
</dbReference>
<dbReference type="SUPFAM" id="SSF52540">
    <property type="entry name" value="P-loop containing nucleoside triphosphate hydrolases"/>
    <property type="match status" value="1"/>
</dbReference>
<evidence type="ECO:0000313" key="3">
    <source>
        <dbReference type="Proteomes" id="UP001320768"/>
    </source>
</evidence>
<dbReference type="EMBL" id="JAKUDN010000002">
    <property type="protein sequence ID" value="MCP8352264.1"/>
    <property type="molecule type" value="Genomic_DNA"/>
</dbReference>
<reference evidence="2 3" key="1">
    <citation type="journal article" date="2022" name="Nat. Microbiol.">
        <title>The microbiome of a bacterivorous marine choanoflagellate contains a resource-demanding obligate bacterial associate.</title>
        <authorList>
            <person name="Needham D.M."/>
            <person name="Poirier C."/>
            <person name="Bachy C."/>
            <person name="George E.E."/>
            <person name="Wilken S."/>
            <person name="Yung C.C.M."/>
            <person name="Limardo A.J."/>
            <person name="Morando M."/>
            <person name="Sudek L."/>
            <person name="Malmstrom R.R."/>
            <person name="Keeling P.J."/>
            <person name="Santoro A.E."/>
            <person name="Worden A.Z."/>
        </authorList>
    </citation>
    <scope>NUCLEOTIDE SEQUENCE [LARGE SCALE GENOMIC DNA]</scope>
    <source>
        <strain evidence="2 3">Comchoano-2</strain>
    </source>
</reference>
<protein>
    <submittedName>
        <fullName evidence="2">ParA family protein</fullName>
    </submittedName>
</protein>
<dbReference type="InterPro" id="IPR050678">
    <property type="entry name" value="DNA_Partitioning_ATPase"/>
</dbReference>
<dbReference type="InterPro" id="IPR027417">
    <property type="entry name" value="P-loop_NTPase"/>
</dbReference>
<feature type="domain" description="AAA" evidence="1">
    <location>
        <begin position="6"/>
        <end position="168"/>
    </location>
</feature>
<evidence type="ECO:0000259" key="1">
    <source>
        <dbReference type="Pfam" id="PF13614"/>
    </source>
</evidence>
<organism evidence="2 3">
    <name type="scientific">Candidatus Synchoanobacter obligatus</name>
    <dbReference type="NCBI Taxonomy" id="2919597"/>
    <lineage>
        <taxon>Bacteria</taxon>
        <taxon>Pseudomonadati</taxon>
        <taxon>Pseudomonadota</taxon>
        <taxon>Gammaproteobacteria</taxon>
        <taxon>Candidatus Comchoanobacterales</taxon>
        <taxon>Candidatus Comchoanobacteraceae</taxon>
        <taxon>Candidatus Synchoanobacter</taxon>
    </lineage>
</organism>
<accession>A0ABT1L594</accession>